<reference evidence="2" key="1">
    <citation type="submission" date="2013-04" db="EMBL/GenBank/DDBJ databases">
        <authorList>
            <person name="Qu J."/>
            <person name="Murali S.C."/>
            <person name="Bandaranaike D."/>
            <person name="Bellair M."/>
            <person name="Blankenburg K."/>
            <person name="Chao H."/>
            <person name="Dinh H."/>
            <person name="Doddapaneni H."/>
            <person name="Downs B."/>
            <person name="Dugan-Rocha S."/>
            <person name="Elkadiri S."/>
            <person name="Gnanaolivu R.D."/>
            <person name="Hernandez B."/>
            <person name="Javaid M."/>
            <person name="Jayaseelan J.C."/>
            <person name="Lee S."/>
            <person name="Li M."/>
            <person name="Ming W."/>
            <person name="Munidasa M."/>
            <person name="Muniz J."/>
            <person name="Nguyen L."/>
            <person name="Ongeri F."/>
            <person name="Osuji N."/>
            <person name="Pu L.-L."/>
            <person name="Puazo M."/>
            <person name="Qu C."/>
            <person name="Quiroz J."/>
            <person name="Raj R."/>
            <person name="Weissenberger G."/>
            <person name="Xin Y."/>
            <person name="Zou X."/>
            <person name="Han Y."/>
            <person name="Richards S."/>
            <person name="Worley K."/>
            <person name="Muzny D."/>
            <person name="Gibbs R."/>
        </authorList>
    </citation>
    <scope>NUCLEOTIDE SEQUENCE</scope>
    <source>
        <strain evidence="2">Sampled in the wild</strain>
    </source>
</reference>
<keyword evidence="1" id="KW-0732">Signal</keyword>
<dbReference type="Proteomes" id="UP000792457">
    <property type="component" value="Unassembled WGS sequence"/>
</dbReference>
<evidence type="ECO:0000313" key="3">
    <source>
        <dbReference type="Proteomes" id="UP000792457"/>
    </source>
</evidence>
<evidence type="ECO:0000256" key="1">
    <source>
        <dbReference type="SAM" id="SignalP"/>
    </source>
</evidence>
<dbReference type="EMBL" id="KZ308332">
    <property type="protein sequence ID" value="KAG8227656.1"/>
    <property type="molecule type" value="Genomic_DNA"/>
</dbReference>
<dbReference type="OrthoDB" id="2142040at2759"/>
<gene>
    <name evidence="2" type="ORF">J437_LFUL007852</name>
</gene>
<protein>
    <recommendedName>
        <fullName evidence="4">Macroglobulin domain-containing protein</fullName>
    </recommendedName>
</protein>
<name>A0A8K0K3I3_LADFU</name>
<evidence type="ECO:0000313" key="2">
    <source>
        <dbReference type="EMBL" id="KAG8227656.1"/>
    </source>
</evidence>
<reference evidence="2" key="2">
    <citation type="submission" date="2017-10" db="EMBL/GenBank/DDBJ databases">
        <title>Ladona fulva Genome sequencing and assembly.</title>
        <authorList>
            <person name="Murali S."/>
            <person name="Richards S."/>
            <person name="Bandaranaike D."/>
            <person name="Bellair M."/>
            <person name="Blankenburg K."/>
            <person name="Chao H."/>
            <person name="Dinh H."/>
            <person name="Doddapaneni H."/>
            <person name="Dugan-Rocha S."/>
            <person name="Elkadiri S."/>
            <person name="Gnanaolivu R."/>
            <person name="Hernandez B."/>
            <person name="Skinner E."/>
            <person name="Javaid M."/>
            <person name="Lee S."/>
            <person name="Li M."/>
            <person name="Ming W."/>
            <person name="Munidasa M."/>
            <person name="Muniz J."/>
            <person name="Nguyen L."/>
            <person name="Hughes D."/>
            <person name="Osuji N."/>
            <person name="Pu L.-L."/>
            <person name="Puazo M."/>
            <person name="Qu C."/>
            <person name="Quiroz J."/>
            <person name="Raj R."/>
            <person name="Weissenberger G."/>
            <person name="Xin Y."/>
            <person name="Zou X."/>
            <person name="Han Y."/>
            <person name="Worley K."/>
            <person name="Muzny D."/>
            <person name="Gibbs R."/>
        </authorList>
    </citation>
    <scope>NUCLEOTIDE SEQUENCE</scope>
    <source>
        <strain evidence="2">Sampled in the wild</strain>
    </source>
</reference>
<dbReference type="Gene3D" id="2.60.40.1930">
    <property type="match status" value="1"/>
</dbReference>
<dbReference type="AlphaFoldDB" id="A0A8K0K3I3"/>
<evidence type="ECO:0008006" key="4">
    <source>
        <dbReference type="Google" id="ProtNLM"/>
    </source>
</evidence>
<comment type="caution">
    <text evidence="2">The sequence shown here is derived from an EMBL/GenBank/DDBJ whole genome shotgun (WGS) entry which is preliminary data.</text>
</comment>
<keyword evidence="3" id="KW-1185">Reference proteome</keyword>
<feature type="chain" id="PRO_5035429000" description="Macroglobulin domain-containing protein" evidence="1">
    <location>
        <begin position="19"/>
        <end position="197"/>
    </location>
</feature>
<proteinExistence type="predicted"/>
<feature type="signal peptide" evidence="1">
    <location>
        <begin position="1"/>
        <end position="18"/>
    </location>
</feature>
<sequence length="197" mass="21854">MKSYPSFTFSVVVFWVLALDYDLRVPTNVLGRVTVQDPIGNSVTVWEEVPLDEGVKTFSLPLSHAAKIGQWAIQVDVGEPADVFSAGINVTLEDNGGETPEIAMAEEHFVELRFGPEMRRLYKPGLPFVGKVEAVSTENSVRVRVKVYDNTTAIYSQDIEITSGEGTFIVPAILADSEVIILQVMIRKKKIHLKTFL</sequence>
<accession>A0A8K0K3I3</accession>
<organism evidence="2 3">
    <name type="scientific">Ladona fulva</name>
    <name type="common">Scarce chaser dragonfly</name>
    <name type="synonym">Libellula fulva</name>
    <dbReference type="NCBI Taxonomy" id="123851"/>
    <lineage>
        <taxon>Eukaryota</taxon>
        <taxon>Metazoa</taxon>
        <taxon>Ecdysozoa</taxon>
        <taxon>Arthropoda</taxon>
        <taxon>Hexapoda</taxon>
        <taxon>Insecta</taxon>
        <taxon>Pterygota</taxon>
        <taxon>Palaeoptera</taxon>
        <taxon>Odonata</taxon>
        <taxon>Epiprocta</taxon>
        <taxon>Anisoptera</taxon>
        <taxon>Libelluloidea</taxon>
        <taxon>Libellulidae</taxon>
        <taxon>Ladona</taxon>
    </lineage>
</organism>